<reference evidence="5" key="1">
    <citation type="journal article" date="2019" name="Int. J. Syst. Evol. Microbiol.">
        <title>The Global Catalogue of Microorganisms (GCM) 10K type strain sequencing project: providing services to taxonomists for standard genome sequencing and annotation.</title>
        <authorList>
            <consortium name="The Broad Institute Genomics Platform"/>
            <consortium name="The Broad Institute Genome Sequencing Center for Infectious Disease"/>
            <person name="Wu L."/>
            <person name="Ma J."/>
        </authorList>
    </citation>
    <scope>NUCLEOTIDE SEQUENCE [LARGE SCALE GENOMIC DNA]</scope>
    <source>
        <strain evidence="5">CGMCC 1.15922</strain>
    </source>
</reference>
<dbReference type="CDD" id="cd12164">
    <property type="entry name" value="GDH_like_2"/>
    <property type="match status" value="1"/>
</dbReference>
<keyword evidence="5" id="KW-1185">Reference proteome</keyword>
<dbReference type="SUPFAM" id="SSF51735">
    <property type="entry name" value="NAD(P)-binding Rossmann-fold domains"/>
    <property type="match status" value="1"/>
</dbReference>
<protein>
    <submittedName>
        <fullName evidence="4">Glyoxylate/hydroxypyruvate reductase A</fullName>
    </submittedName>
</protein>
<gene>
    <name evidence="4" type="ORF">GCM10011501_00860</name>
</gene>
<accession>A0ABQ3IAR6</accession>
<dbReference type="Proteomes" id="UP000626370">
    <property type="component" value="Unassembled WGS sequence"/>
</dbReference>
<evidence type="ECO:0000313" key="5">
    <source>
        <dbReference type="Proteomes" id="UP000626370"/>
    </source>
</evidence>
<feature type="domain" description="D-isomer specific 2-hydroxyacid dehydrogenase NAD-binding" evidence="3">
    <location>
        <begin position="109"/>
        <end position="279"/>
    </location>
</feature>
<organism evidence="4 5">
    <name type="scientific">Thalassotalea profundi</name>
    <dbReference type="NCBI Taxonomy" id="2036687"/>
    <lineage>
        <taxon>Bacteria</taxon>
        <taxon>Pseudomonadati</taxon>
        <taxon>Pseudomonadota</taxon>
        <taxon>Gammaproteobacteria</taxon>
        <taxon>Alteromonadales</taxon>
        <taxon>Colwelliaceae</taxon>
        <taxon>Thalassotalea</taxon>
    </lineage>
</organism>
<dbReference type="RefSeq" id="WP_229816910.1">
    <property type="nucleotide sequence ID" value="NZ_BNAH01000001.1"/>
</dbReference>
<proteinExistence type="predicted"/>
<dbReference type="PANTHER" id="PTHR43333">
    <property type="entry name" value="2-HACID_DH_C DOMAIN-CONTAINING PROTEIN"/>
    <property type="match status" value="1"/>
</dbReference>
<dbReference type="Pfam" id="PF02826">
    <property type="entry name" value="2-Hacid_dh_C"/>
    <property type="match status" value="1"/>
</dbReference>
<evidence type="ECO:0000256" key="2">
    <source>
        <dbReference type="ARBA" id="ARBA00023027"/>
    </source>
</evidence>
<dbReference type="EMBL" id="BNAH01000001">
    <property type="protein sequence ID" value="GHE77218.1"/>
    <property type="molecule type" value="Genomic_DNA"/>
</dbReference>
<dbReference type="InterPro" id="IPR006140">
    <property type="entry name" value="D-isomer_DH_NAD-bd"/>
</dbReference>
<dbReference type="PANTHER" id="PTHR43333:SF1">
    <property type="entry name" value="D-ISOMER SPECIFIC 2-HYDROXYACID DEHYDROGENASE NAD-BINDING DOMAIN-CONTAINING PROTEIN"/>
    <property type="match status" value="1"/>
</dbReference>
<dbReference type="Gene3D" id="3.40.50.720">
    <property type="entry name" value="NAD(P)-binding Rossmann-like Domain"/>
    <property type="match status" value="2"/>
</dbReference>
<keyword evidence="1" id="KW-0560">Oxidoreductase</keyword>
<name>A0ABQ3IAR6_9GAMM</name>
<evidence type="ECO:0000256" key="1">
    <source>
        <dbReference type="ARBA" id="ARBA00023002"/>
    </source>
</evidence>
<dbReference type="InterPro" id="IPR036291">
    <property type="entry name" value="NAD(P)-bd_dom_sf"/>
</dbReference>
<evidence type="ECO:0000259" key="3">
    <source>
        <dbReference type="Pfam" id="PF02826"/>
    </source>
</evidence>
<sequence>MTAVIPLISQLPESEKEQWLIHLNRKLDPHKVVLSDDMSHQEKLGVKVAIVANPEPMKVLEFPSLVWVQSLWAGVDRLLHEIPLPTCKVARLEDPYLADTMAEAVLTWTLYLHRDIPQYAAQQKRNEWLQHKVLPASTRNISILGLGNLGQVSAERLKTNGFNVSGWSLSPKVLPGITCYHGEAALTEMLAKTHILVILLPLTGKTDKLVDQDLLSKLPKGAQIINFARGKIIDINALVSALDNNHLKHAVLDVFEQEPLPIKDSLWCHEKITILPHISAPTNLISASEIVKNNIFNYLHDGILPRVVDINRAY</sequence>
<evidence type="ECO:0000313" key="4">
    <source>
        <dbReference type="EMBL" id="GHE77218.1"/>
    </source>
</evidence>
<keyword evidence="2" id="KW-0520">NAD</keyword>
<comment type="caution">
    <text evidence="4">The sequence shown here is derived from an EMBL/GenBank/DDBJ whole genome shotgun (WGS) entry which is preliminary data.</text>
</comment>